<evidence type="ECO:0000256" key="1">
    <source>
        <dbReference type="SAM" id="MobiDB-lite"/>
    </source>
</evidence>
<reference evidence="3" key="1">
    <citation type="submission" date="2021-03" db="EMBL/GenBank/DDBJ databases">
        <title>Draft genome sequence of rust myrtle Austropuccinia psidii MF-1, a brazilian biotype.</title>
        <authorList>
            <person name="Quecine M.C."/>
            <person name="Pachon D.M.R."/>
            <person name="Bonatelli M.L."/>
            <person name="Correr F.H."/>
            <person name="Franceschini L.M."/>
            <person name="Leite T.F."/>
            <person name="Margarido G.R.A."/>
            <person name="Almeida C.A."/>
            <person name="Ferrarezi J.A."/>
            <person name="Labate C.A."/>
        </authorList>
    </citation>
    <scope>NUCLEOTIDE SEQUENCE</scope>
    <source>
        <strain evidence="3">MF-1</strain>
    </source>
</reference>
<feature type="signal peptide" evidence="2">
    <location>
        <begin position="1"/>
        <end position="27"/>
    </location>
</feature>
<comment type="caution">
    <text evidence="3">The sequence shown here is derived from an EMBL/GenBank/DDBJ whole genome shotgun (WGS) entry which is preliminary data.</text>
</comment>
<sequence>MKKACSGTSSAPHTFLIFFLSILGREANLLCFSKATLVSEDPFSTTSLCSKTSSPHAMNNKVKLRETNISYGASKSYPYGSFCDQDVLATTVRRGQWIFQNGWFVEIGLGAPDKSLRAPPEKAVQSLSATHHLRKRLENKTLPGKLRRLITFHRKPSEIDPRRSKASETISPHTLQERSKSAKSKGKAQQSSEFPDGIMDHTIVMLDKALQKVSLDSLSDVINNFEETSDWAQAIQFAHESIEPLKPIK</sequence>
<keyword evidence="2" id="KW-0732">Signal</keyword>
<gene>
    <name evidence="3" type="ORF">O181_006819</name>
</gene>
<organism evidence="3 4">
    <name type="scientific">Austropuccinia psidii MF-1</name>
    <dbReference type="NCBI Taxonomy" id="1389203"/>
    <lineage>
        <taxon>Eukaryota</taxon>
        <taxon>Fungi</taxon>
        <taxon>Dikarya</taxon>
        <taxon>Basidiomycota</taxon>
        <taxon>Pucciniomycotina</taxon>
        <taxon>Pucciniomycetes</taxon>
        <taxon>Pucciniales</taxon>
        <taxon>Sphaerophragmiaceae</taxon>
        <taxon>Austropuccinia</taxon>
    </lineage>
</organism>
<keyword evidence="4" id="KW-1185">Reference proteome</keyword>
<feature type="region of interest" description="Disordered" evidence="1">
    <location>
        <begin position="153"/>
        <end position="195"/>
    </location>
</feature>
<proteinExistence type="predicted"/>
<accession>A0A9Q3BKR7</accession>
<dbReference type="EMBL" id="AVOT02001492">
    <property type="protein sequence ID" value="MBW0467104.1"/>
    <property type="molecule type" value="Genomic_DNA"/>
</dbReference>
<feature type="chain" id="PRO_5040244348" evidence="2">
    <location>
        <begin position="28"/>
        <end position="249"/>
    </location>
</feature>
<protein>
    <submittedName>
        <fullName evidence="3">Uncharacterized protein</fullName>
    </submittedName>
</protein>
<name>A0A9Q3BKR7_9BASI</name>
<evidence type="ECO:0000313" key="4">
    <source>
        <dbReference type="Proteomes" id="UP000765509"/>
    </source>
</evidence>
<evidence type="ECO:0000313" key="3">
    <source>
        <dbReference type="EMBL" id="MBW0467104.1"/>
    </source>
</evidence>
<evidence type="ECO:0000256" key="2">
    <source>
        <dbReference type="SAM" id="SignalP"/>
    </source>
</evidence>
<dbReference type="Proteomes" id="UP000765509">
    <property type="component" value="Unassembled WGS sequence"/>
</dbReference>
<dbReference type="AlphaFoldDB" id="A0A9Q3BKR7"/>
<feature type="compositionally biased region" description="Basic and acidic residues" evidence="1">
    <location>
        <begin position="155"/>
        <end position="166"/>
    </location>
</feature>